<keyword evidence="2" id="KW-1185">Reference proteome</keyword>
<reference evidence="1 2" key="1">
    <citation type="submission" date="2016-10" db="EMBL/GenBank/DDBJ databases">
        <title>Systematic genetic and metabolomic analysis of Xenorhabdus and Photorhabdus spp., highlights the requirements for a dual symbiotic and pathogenic life style.</title>
        <authorList>
            <person name="Tobias N.J."/>
            <person name="Wolff H."/>
            <person name="Djahanschiri B."/>
            <person name="Pidot S.J."/>
            <person name="Stinear T.P."/>
            <person name="Ebersberger I."/>
            <person name="Bode H.B."/>
        </authorList>
    </citation>
    <scope>NUCLEOTIDE SEQUENCE [LARGE SCALE GENOMIC DNA]</scope>
    <source>
        <strain evidence="1 2">DSM 22392</strain>
    </source>
</reference>
<protein>
    <submittedName>
        <fullName evidence="1">Uncharacterized protein</fullName>
    </submittedName>
</protein>
<sequence length="128" mass="14689">MGKRKATPTNMKKQTTRELQGLNIDELVDEMPEAVLRTLHDRIVNRLNMLQRQRTMQSMADFRPGDVVSFQTDGDEIIGILVRLNKKSVTVHTENGNRWNVAPQLLTLVKRPLTLEDEVEKTISKSIH</sequence>
<gene>
    <name evidence="1" type="ORF">Xvie_03644</name>
</gene>
<dbReference type="Proteomes" id="UP000194350">
    <property type="component" value="Unassembled WGS sequence"/>
</dbReference>
<dbReference type="EMBL" id="MUBJ01000028">
    <property type="protein sequence ID" value="OTA14553.1"/>
    <property type="molecule type" value="Genomic_DNA"/>
</dbReference>
<evidence type="ECO:0000313" key="1">
    <source>
        <dbReference type="EMBL" id="OTA14553.1"/>
    </source>
</evidence>
<comment type="caution">
    <text evidence="1">The sequence shown here is derived from an EMBL/GenBank/DDBJ whole genome shotgun (WGS) entry which is preliminary data.</text>
</comment>
<evidence type="ECO:0000313" key="2">
    <source>
        <dbReference type="Proteomes" id="UP000194350"/>
    </source>
</evidence>
<dbReference type="AlphaFoldDB" id="A0A1Y2S7E6"/>
<accession>A0A1Y2S7E6</accession>
<name>A0A1Y2S7E6_9GAMM</name>
<organism evidence="1 2">
    <name type="scientific">Xenorhabdus vietnamensis</name>
    <dbReference type="NCBI Taxonomy" id="351656"/>
    <lineage>
        <taxon>Bacteria</taxon>
        <taxon>Pseudomonadati</taxon>
        <taxon>Pseudomonadota</taxon>
        <taxon>Gammaproteobacteria</taxon>
        <taxon>Enterobacterales</taxon>
        <taxon>Morganellaceae</taxon>
        <taxon>Xenorhabdus</taxon>
    </lineage>
</organism>
<proteinExistence type="predicted"/>
<dbReference type="STRING" id="351656.Xvie_03644"/>